<dbReference type="Proteomes" id="UP001237642">
    <property type="component" value="Unassembled WGS sequence"/>
</dbReference>
<evidence type="ECO:0000313" key="2">
    <source>
        <dbReference type="Proteomes" id="UP001237642"/>
    </source>
</evidence>
<dbReference type="GO" id="GO:0004674">
    <property type="term" value="F:protein serine/threonine kinase activity"/>
    <property type="evidence" value="ECO:0007669"/>
    <property type="project" value="InterPro"/>
</dbReference>
<dbReference type="PANTHER" id="PTHR37079:SF4">
    <property type="entry name" value="SERINE_THREONINE-PROTEIN KINASE ATM"/>
    <property type="match status" value="1"/>
</dbReference>
<dbReference type="AlphaFoldDB" id="A0AAD8MBU1"/>
<dbReference type="InterPro" id="IPR011009">
    <property type="entry name" value="Kinase-like_dom_sf"/>
</dbReference>
<accession>A0AAD8MBU1</accession>
<proteinExistence type="predicted"/>
<dbReference type="EMBL" id="JAUIZM010000008">
    <property type="protein sequence ID" value="KAK1369690.1"/>
    <property type="molecule type" value="Genomic_DNA"/>
</dbReference>
<organism evidence="1 2">
    <name type="scientific">Heracleum sosnowskyi</name>
    <dbReference type="NCBI Taxonomy" id="360622"/>
    <lineage>
        <taxon>Eukaryota</taxon>
        <taxon>Viridiplantae</taxon>
        <taxon>Streptophyta</taxon>
        <taxon>Embryophyta</taxon>
        <taxon>Tracheophyta</taxon>
        <taxon>Spermatophyta</taxon>
        <taxon>Magnoliopsida</taxon>
        <taxon>eudicotyledons</taxon>
        <taxon>Gunneridae</taxon>
        <taxon>Pentapetalae</taxon>
        <taxon>asterids</taxon>
        <taxon>campanulids</taxon>
        <taxon>Apiales</taxon>
        <taxon>Apiaceae</taxon>
        <taxon>Apioideae</taxon>
        <taxon>apioid superclade</taxon>
        <taxon>Tordylieae</taxon>
        <taxon>Tordyliinae</taxon>
        <taxon>Heracleum</taxon>
    </lineage>
</organism>
<dbReference type="PROSITE" id="PS00915">
    <property type="entry name" value="PI3_4_KINASE_1"/>
    <property type="match status" value="1"/>
</dbReference>
<keyword evidence="2" id="KW-1185">Reference proteome</keyword>
<evidence type="ECO:0000313" key="1">
    <source>
        <dbReference type="EMBL" id="KAK1369690.1"/>
    </source>
</evidence>
<sequence length="377" mass="42716">MGASDVYRLVGKWLAETRSSYSRTILEKYLKHAVTLAEDHMTTDKKSMGRQSQTHCHLARYADALLHSYLEALRGLKSSSKGDKTDYSIKIQELQKQLPMDREEAEQLQQDKDNFLSIALEGYKHCLVIGDKYDIRVVPSYKFIPLGYQITSRLGGPKDGQGAQSFQSALVSFLKKMDIDNQYHTVFQHLALANGDRIKDKQRSRNSFVVDMDKKYVVENLLNELSSYHGAVIRQMKQMVELYIKLAELETKEDTNKKVTLPRDIRSIRQLERVPVDSVTYVSNEFSCNKYRQLAKSGNDDPRQDAVMEQLFGLVNTILQNHREYLETETKNTVGVLEWVSGTVPLGEYLIGSGGAMGAMELVTGISQMPAAHGYGK</sequence>
<dbReference type="SUPFAM" id="SSF56112">
    <property type="entry name" value="Protein kinase-like (PK-like)"/>
    <property type="match status" value="1"/>
</dbReference>
<dbReference type="GO" id="GO:0006974">
    <property type="term" value="P:DNA damage response"/>
    <property type="evidence" value="ECO:0007669"/>
    <property type="project" value="InterPro"/>
</dbReference>
<dbReference type="Gene3D" id="3.30.1010.10">
    <property type="entry name" value="Phosphatidylinositol 3-kinase Catalytic Subunit, Chain A, domain 4"/>
    <property type="match status" value="1"/>
</dbReference>
<reference evidence="1" key="2">
    <citation type="submission" date="2023-05" db="EMBL/GenBank/DDBJ databases">
        <authorList>
            <person name="Schelkunov M.I."/>
        </authorList>
    </citation>
    <scope>NUCLEOTIDE SEQUENCE</scope>
    <source>
        <strain evidence="1">Hsosn_3</strain>
        <tissue evidence="1">Leaf</tissue>
    </source>
</reference>
<reference evidence="1" key="1">
    <citation type="submission" date="2023-02" db="EMBL/GenBank/DDBJ databases">
        <title>Genome of toxic invasive species Heracleum sosnowskyi carries increased number of genes despite the absence of recent whole-genome duplications.</title>
        <authorList>
            <person name="Schelkunov M."/>
            <person name="Shtratnikova V."/>
            <person name="Makarenko M."/>
            <person name="Klepikova A."/>
            <person name="Omelchenko D."/>
            <person name="Novikova G."/>
            <person name="Obukhova E."/>
            <person name="Bogdanov V."/>
            <person name="Penin A."/>
            <person name="Logacheva M."/>
        </authorList>
    </citation>
    <scope>NUCLEOTIDE SEQUENCE</scope>
    <source>
        <strain evidence="1">Hsosn_3</strain>
        <tissue evidence="1">Leaf</tissue>
    </source>
</reference>
<gene>
    <name evidence="1" type="ORF">POM88_035782</name>
</gene>
<name>A0AAD8MBU1_9APIA</name>
<dbReference type="InterPro" id="IPR018936">
    <property type="entry name" value="PI3/4_kinase_CS"/>
</dbReference>
<protein>
    <submittedName>
        <fullName evidence="1">Uncharacterized protein</fullName>
    </submittedName>
</protein>
<dbReference type="InterPro" id="IPR038980">
    <property type="entry name" value="ATM_plant"/>
</dbReference>
<dbReference type="PANTHER" id="PTHR37079">
    <property type="entry name" value="SERINE/THREONINE-PROTEIN KINASE ATM"/>
    <property type="match status" value="1"/>
</dbReference>
<comment type="caution">
    <text evidence="1">The sequence shown here is derived from an EMBL/GenBank/DDBJ whole genome shotgun (WGS) entry which is preliminary data.</text>
</comment>